<dbReference type="HOGENOM" id="CLU_043562_0_0_1"/>
<comment type="caution">
    <text evidence="1">The sequence shown here is derived from an EMBL/GenBank/DDBJ whole genome shotgun (WGS) entry which is preliminary data.</text>
</comment>
<name>A0A014N5G0_9HYPO</name>
<proteinExistence type="predicted"/>
<dbReference type="AlphaFoldDB" id="A0A014N5G0"/>
<dbReference type="OrthoDB" id="3513679at2759"/>
<gene>
    <name evidence="1" type="ORF">X797_005593</name>
</gene>
<reference evidence="1 2" key="1">
    <citation type="submission" date="2014-02" db="EMBL/GenBank/DDBJ databases">
        <title>The genome sequence of the entomopathogenic fungus Metarhizium robertsii ARSEF 2575.</title>
        <authorList>
            <person name="Giuliano Garisto Donzelli B."/>
            <person name="Roe B.A."/>
            <person name="Macmil S.L."/>
            <person name="Krasnoff S.B."/>
            <person name="Gibson D.M."/>
        </authorList>
    </citation>
    <scope>NUCLEOTIDE SEQUENCE [LARGE SCALE GENOMIC DNA]</scope>
    <source>
        <strain evidence="1 2">ARSEF 2575</strain>
    </source>
</reference>
<evidence type="ECO:0000313" key="2">
    <source>
        <dbReference type="Proteomes" id="UP000030151"/>
    </source>
</evidence>
<evidence type="ECO:0000313" key="1">
    <source>
        <dbReference type="EMBL" id="EXV01497.1"/>
    </source>
</evidence>
<organism evidence="1 2">
    <name type="scientific">Metarhizium robertsii</name>
    <dbReference type="NCBI Taxonomy" id="568076"/>
    <lineage>
        <taxon>Eukaryota</taxon>
        <taxon>Fungi</taxon>
        <taxon>Dikarya</taxon>
        <taxon>Ascomycota</taxon>
        <taxon>Pezizomycotina</taxon>
        <taxon>Sordariomycetes</taxon>
        <taxon>Hypocreomycetidae</taxon>
        <taxon>Hypocreales</taxon>
        <taxon>Clavicipitaceae</taxon>
        <taxon>Metarhizium</taxon>
    </lineage>
</organism>
<accession>A0A014N5G0</accession>
<dbReference type="EMBL" id="JELW01000008">
    <property type="protein sequence ID" value="EXV01497.1"/>
    <property type="molecule type" value="Genomic_DNA"/>
</dbReference>
<sequence>MSGRDFCDTCNKSVPFYILPDPKTALLKMVLHNYVYRRWFRPYQSEIDHMRFICKPIEPRDLPEESVPSRSTITTLISLNKAICDKTERRRHVYRLIRHRARRDGVDYKNHILQPLFRALLVIICSKGYNKEDSKHIGPLPVVLVSTGIEDGLSAPIKFDSIKDKILGYVEGMNRKAVETTLEVAVDFVMGLEAREVEVFGLQPDPVLVWRAHPSVIEMWEKLEGDQPLFGPSSWYMDVKKWTSWQGTGEQNDRWIMDQYEKWAFRNHDRWEARKAARLEESKGL</sequence>
<dbReference type="Proteomes" id="UP000030151">
    <property type="component" value="Unassembled WGS sequence"/>
</dbReference>
<protein>
    <submittedName>
        <fullName evidence="1">Uncharacterized protein</fullName>
    </submittedName>
</protein>